<dbReference type="Proteomes" id="UP001642484">
    <property type="component" value="Unassembled WGS sequence"/>
</dbReference>
<feature type="transmembrane region" description="Helical" evidence="1">
    <location>
        <begin position="162"/>
        <end position="183"/>
    </location>
</feature>
<name>A0ABP0IU71_9DINO</name>
<comment type="caution">
    <text evidence="2">The sequence shown here is derived from an EMBL/GenBank/DDBJ whole genome shotgun (WGS) entry which is preliminary data.</text>
</comment>
<keyword evidence="1" id="KW-0472">Membrane</keyword>
<accession>A0ABP0IU71</accession>
<proteinExistence type="predicted"/>
<sequence length="206" mass="22306">MQYLSRHEPAVGNQVSGIHPAVAAMAKPRTGLLLCAWALLAVRCWPGAFARGTGRFLRPRGAAGFAGLGLRAEEGSSSVKLMLNAEERVQLMDLGYSEEEAAEMRVELAQAVLARQTRRPWGERPMPEEWRDQAVKAAREADLERLQDPSGAARDSANGPDFALVVGTTVVVLLLMFAVLVVAGTPLEGPSTYLPPQRLPEYSLKS</sequence>
<keyword evidence="1" id="KW-0812">Transmembrane</keyword>
<reference evidence="2 3" key="1">
    <citation type="submission" date="2024-02" db="EMBL/GenBank/DDBJ databases">
        <authorList>
            <person name="Chen Y."/>
            <person name="Shah S."/>
            <person name="Dougan E. K."/>
            <person name="Thang M."/>
            <person name="Chan C."/>
        </authorList>
    </citation>
    <scope>NUCLEOTIDE SEQUENCE [LARGE SCALE GENOMIC DNA]</scope>
</reference>
<keyword evidence="3" id="KW-1185">Reference proteome</keyword>
<keyword evidence="1" id="KW-1133">Transmembrane helix</keyword>
<protein>
    <submittedName>
        <fullName evidence="2">Uncharacterized protein</fullName>
    </submittedName>
</protein>
<dbReference type="EMBL" id="CAXAMN010003669">
    <property type="protein sequence ID" value="CAK9005630.1"/>
    <property type="molecule type" value="Genomic_DNA"/>
</dbReference>
<gene>
    <name evidence="2" type="ORF">CCMP2556_LOCUS8140</name>
</gene>
<evidence type="ECO:0000313" key="3">
    <source>
        <dbReference type="Proteomes" id="UP001642484"/>
    </source>
</evidence>
<evidence type="ECO:0000313" key="2">
    <source>
        <dbReference type="EMBL" id="CAK9005630.1"/>
    </source>
</evidence>
<evidence type="ECO:0000256" key="1">
    <source>
        <dbReference type="SAM" id="Phobius"/>
    </source>
</evidence>
<organism evidence="2 3">
    <name type="scientific">Durusdinium trenchii</name>
    <dbReference type="NCBI Taxonomy" id="1381693"/>
    <lineage>
        <taxon>Eukaryota</taxon>
        <taxon>Sar</taxon>
        <taxon>Alveolata</taxon>
        <taxon>Dinophyceae</taxon>
        <taxon>Suessiales</taxon>
        <taxon>Symbiodiniaceae</taxon>
        <taxon>Durusdinium</taxon>
    </lineage>
</organism>